<evidence type="ECO:0000256" key="1">
    <source>
        <dbReference type="ARBA" id="ARBA00008165"/>
    </source>
</evidence>
<evidence type="ECO:0000256" key="3">
    <source>
        <dbReference type="ARBA" id="ARBA00023122"/>
    </source>
</evidence>
<evidence type="ECO:0000259" key="9">
    <source>
        <dbReference type="PROSITE" id="PS51464"/>
    </source>
</evidence>
<reference evidence="10 11" key="1">
    <citation type="submission" date="2015-02" db="EMBL/GenBank/DDBJ databases">
        <title>Single-cell genomics of uncultivated deep-branching MTB reveals a conserved set of magnetosome genes.</title>
        <authorList>
            <person name="Kolinko S."/>
            <person name="Richter M."/>
            <person name="Glockner F.O."/>
            <person name="Brachmann A."/>
            <person name="Schuler D."/>
        </authorList>
    </citation>
    <scope>NUCLEOTIDE SEQUENCE [LARGE SCALE GENOMIC DNA]</scope>
    <source>
        <strain evidence="10">SKK-01</strain>
    </source>
</reference>
<keyword evidence="2" id="KW-0677">Repeat</keyword>
<dbReference type="Gene3D" id="3.10.580.10">
    <property type="entry name" value="CBS-domain"/>
    <property type="match status" value="1"/>
</dbReference>
<keyword evidence="3 7" id="KW-0129">CBS domain</keyword>
<feature type="domain" description="CBS" evidence="8">
    <location>
        <begin position="267"/>
        <end position="319"/>
    </location>
</feature>
<proteinExistence type="inferred from homology"/>
<dbReference type="PIRSF" id="PIRSF004692">
    <property type="entry name" value="KdsD_KpsF"/>
    <property type="match status" value="1"/>
</dbReference>
<dbReference type="InterPro" id="IPR046342">
    <property type="entry name" value="CBS_dom_sf"/>
</dbReference>
<comment type="caution">
    <text evidence="10">The sequence shown here is derived from an EMBL/GenBank/DDBJ whole genome shotgun (WGS) entry which is preliminary data.</text>
</comment>
<organism evidence="10 11">
    <name type="scientific">Candidatus Omnitrophus magneticus</name>
    <dbReference type="NCBI Taxonomy" id="1609969"/>
    <lineage>
        <taxon>Bacteria</taxon>
        <taxon>Pseudomonadati</taxon>
        <taxon>Candidatus Omnitrophota</taxon>
        <taxon>Candidatus Omnitrophus</taxon>
    </lineage>
</organism>
<feature type="binding site" evidence="5">
    <location>
        <position position="72"/>
    </location>
    <ligand>
        <name>Zn(2+)</name>
        <dbReference type="ChEBI" id="CHEBI:29105"/>
    </ligand>
</feature>
<evidence type="ECO:0000256" key="6">
    <source>
        <dbReference type="PIRSR" id="PIRSR004692-3"/>
    </source>
</evidence>
<dbReference type="InterPro" id="IPR046348">
    <property type="entry name" value="SIS_dom_sf"/>
</dbReference>
<protein>
    <submittedName>
        <fullName evidence="10">Sugar isomerase</fullName>
    </submittedName>
</protein>
<feature type="domain" description="CBS" evidence="8">
    <location>
        <begin position="200"/>
        <end position="258"/>
    </location>
</feature>
<accession>A0A0F0CQW9</accession>
<dbReference type="AlphaFoldDB" id="A0A0F0CQW9"/>
<dbReference type="GO" id="GO:0097367">
    <property type="term" value="F:carbohydrate derivative binding"/>
    <property type="evidence" value="ECO:0007669"/>
    <property type="project" value="InterPro"/>
</dbReference>
<dbReference type="PROSITE" id="PS51371">
    <property type="entry name" value="CBS"/>
    <property type="match status" value="2"/>
</dbReference>
<dbReference type="Pfam" id="PF00571">
    <property type="entry name" value="CBS"/>
    <property type="match status" value="2"/>
</dbReference>
<evidence type="ECO:0000256" key="2">
    <source>
        <dbReference type="ARBA" id="ARBA00022737"/>
    </source>
</evidence>
<name>A0A0F0CQW9_9BACT</name>
<dbReference type="PATRIC" id="fig|1609969.3.peg.483"/>
<dbReference type="Proteomes" id="UP000033428">
    <property type="component" value="Unassembled WGS sequence"/>
</dbReference>
<evidence type="ECO:0000259" key="8">
    <source>
        <dbReference type="PROSITE" id="PS51371"/>
    </source>
</evidence>
<feature type="site" description="Catalytically relevant" evidence="6">
    <location>
        <position position="183"/>
    </location>
</feature>
<dbReference type="InterPro" id="IPR004800">
    <property type="entry name" value="KdsD/KpsF-type"/>
</dbReference>
<comment type="similarity">
    <text evidence="1 4">Belongs to the SIS family. GutQ/KpsF subfamily.</text>
</comment>
<keyword evidence="10" id="KW-0413">Isomerase</keyword>
<feature type="site" description="Catalytically relevant" evidence="6">
    <location>
        <position position="101"/>
    </location>
</feature>
<feature type="domain" description="SIS" evidence="9">
    <location>
        <begin position="31"/>
        <end position="174"/>
    </location>
</feature>
<keyword evidence="5" id="KW-0862">Zinc</keyword>
<gene>
    <name evidence="10" type="ORF">OMAG_000427</name>
</gene>
<sequence length="319" mass="34440">MSVNIAKNVLLNESRAISKLAERINEDFNHIIELLSKTHGRIIVTGMGKPGFIAQKVSATLSSTGTPSLYLHPAEASHGDLGRVTSGDVIIAFSNSGETEEVIKLLPIIKKIGAKLIAITGNIKSSLARASDFIIDSSVDKEACPMGLAPTTSTTAMLAIGDALAVALLKKKNFQPKDFALFHPGGALGKRLLLKVEDIMRSIDRVPVVFKDMKIKDALLEITKKRSGSASIIDKNGKLLGMFTDGDLRRHFERGKDLMNLKVDKIMTENPFTIGPTKLAAEAVEILKNKKIDELPVVDKNGKLLGLVDVQDILDVGLV</sequence>
<evidence type="ECO:0000256" key="5">
    <source>
        <dbReference type="PIRSR" id="PIRSR004692-2"/>
    </source>
</evidence>
<dbReference type="InterPro" id="IPR050986">
    <property type="entry name" value="GutQ/KpsF_isomerases"/>
</dbReference>
<dbReference type="SUPFAM" id="SSF53697">
    <property type="entry name" value="SIS domain"/>
    <property type="match status" value="1"/>
</dbReference>
<dbReference type="PANTHER" id="PTHR42745">
    <property type="match status" value="1"/>
</dbReference>
<dbReference type="PROSITE" id="PS51464">
    <property type="entry name" value="SIS"/>
    <property type="match status" value="1"/>
</dbReference>
<keyword evidence="5" id="KW-0479">Metal-binding</keyword>
<dbReference type="Pfam" id="PF01380">
    <property type="entry name" value="SIS"/>
    <property type="match status" value="1"/>
</dbReference>
<dbReference type="CDD" id="cd05014">
    <property type="entry name" value="SIS_Kpsf"/>
    <property type="match status" value="1"/>
</dbReference>
<dbReference type="InterPro" id="IPR000644">
    <property type="entry name" value="CBS_dom"/>
</dbReference>
<dbReference type="InterPro" id="IPR001347">
    <property type="entry name" value="SIS_dom"/>
</dbReference>
<evidence type="ECO:0000256" key="7">
    <source>
        <dbReference type="PROSITE-ProRule" id="PRU00703"/>
    </source>
</evidence>
<feature type="site" description="Catalytically relevant" evidence="6">
    <location>
        <position position="49"/>
    </location>
</feature>
<dbReference type="FunFam" id="3.40.50.10490:FF:000011">
    <property type="entry name" value="Arabinose 5-phosphate isomerase"/>
    <property type="match status" value="1"/>
</dbReference>
<dbReference type="GO" id="GO:0019146">
    <property type="term" value="F:arabinose-5-phosphate isomerase activity"/>
    <property type="evidence" value="ECO:0007669"/>
    <property type="project" value="UniProtKB-ARBA"/>
</dbReference>
<dbReference type="InterPro" id="IPR035474">
    <property type="entry name" value="SIS_Kpsf"/>
</dbReference>
<dbReference type="CDD" id="cd04604">
    <property type="entry name" value="CBS_pair_SIS_assoc"/>
    <property type="match status" value="1"/>
</dbReference>
<dbReference type="GO" id="GO:1901135">
    <property type="term" value="P:carbohydrate derivative metabolic process"/>
    <property type="evidence" value="ECO:0007669"/>
    <property type="project" value="InterPro"/>
</dbReference>
<keyword evidence="11" id="KW-1185">Reference proteome</keyword>
<evidence type="ECO:0000256" key="4">
    <source>
        <dbReference type="PIRNR" id="PIRNR004692"/>
    </source>
</evidence>
<evidence type="ECO:0000313" key="11">
    <source>
        <dbReference type="Proteomes" id="UP000033428"/>
    </source>
</evidence>
<evidence type="ECO:0000313" key="10">
    <source>
        <dbReference type="EMBL" id="KJJ85708.1"/>
    </source>
</evidence>
<dbReference type="NCBIfam" id="TIGR00393">
    <property type="entry name" value="kpsF"/>
    <property type="match status" value="1"/>
</dbReference>
<dbReference type="EMBL" id="JYNY01000089">
    <property type="protein sequence ID" value="KJJ85708.1"/>
    <property type="molecule type" value="Genomic_DNA"/>
</dbReference>
<dbReference type="Gene3D" id="3.40.50.10490">
    <property type="entry name" value="Glucose-6-phosphate isomerase like protein, domain 1"/>
    <property type="match status" value="1"/>
</dbReference>
<dbReference type="GO" id="GO:0005975">
    <property type="term" value="P:carbohydrate metabolic process"/>
    <property type="evidence" value="ECO:0007669"/>
    <property type="project" value="InterPro"/>
</dbReference>
<dbReference type="PANTHER" id="PTHR42745:SF1">
    <property type="entry name" value="ARABINOSE 5-PHOSPHATE ISOMERASE KDSD"/>
    <property type="match status" value="1"/>
</dbReference>
<dbReference type="GO" id="GO:0046872">
    <property type="term" value="F:metal ion binding"/>
    <property type="evidence" value="ECO:0007669"/>
    <property type="project" value="UniProtKB-KW"/>
</dbReference>
<dbReference type="SMART" id="SM00116">
    <property type="entry name" value="CBS"/>
    <property type="match status" value="2"/>
</dbReference>
<feature type="site" description="Catalytically relevant" evidence="6">
    <location>
        <position position="142"/>
    </location>
</feature>